<comment type="caution">
    <text evidence="1">The sequence shown here is derived from an EMBL/GenBank/DDBJ whole genome shotgun (WGS) entry which is preliminary data.</text>
</comment>
<evidence type="ECO:0000313" key="2">
    <source>
        <dbReference type="Proteomes" id="UP001497535"/>
    </source>
</evidence>
<protein>
    <submittedName>
        <fullName evidence="1">Uncharacterized protein</fullName>
    </submittedName>
</protein>
<keyword evidence="2" id="KW-1185">Reference proteome</keyword>
<name>A0ACB0Y235_MELEN</name>
<organism evidence="1 2">
    <name type="scientific">Meloidogyne enterolobii</name>
    <name type="common">Root-knot nematode worm</name>
    <name type="synonym">Meloidogyne mayaguensis</name>
    <dbReference type="NCBI Taxonomy" id="390850"/>
    <lineage>
        <taxon>Eukaryota</taxon>
        <taxon>Metazoa</taxon>
        <taxon>Ecdysozoa</taxon>
        <taxon>Nematoda</taxon>
        <taxon>Chromadorea</taxon>
        <taxon>Rhabditida</taxon>
        <taxon>Tylenchina</taxon>
        <taxon>Tylenchomorpha</taxon>
        <taxon>Tylenchoidea</taxon>
        <taxon>Meloidogynidae</taxon>
        <taxon>Meloidogyninae</taxon>
        <taxon>Meloidogyne</taxon>
    </lineage>
</organism>
<dbReference type="EMBL" id="CAVMJV010000005">
    <property type="protein sequence ID" value="CAK5028485.1"/>
    <property type="molecule type" value="Genomic_DNA"/>
</dbReference>
<evidence type="ECO:0000313" key="1">
    <source>
        <dbReference type="EMBL" id="CAK5028485.1"/>
    </source>
</evidence>
<accession>A0ACB0Y235</accession>
<reference evidence="1" key="1">
    <citation type="submission" date="2023-11" db="EMBL/GenBank/DDBJ databases">
        <authorList>
            <person name="Poullet M."/>
        </authorList>
    </citation>
    <scope>NUCLEOTIDE SEQUENCE</scope>
    <source>
        <strain evidence="1">E1834</strain>
    </source>
</reference>
<dbReference type="Proteomes" id="UP001497535">
    <property type="component" value="Unassembled WGS sequence"/>
</dbReference>
<sequence>MSDEEEFEEIERIVLGLDEPDFDLYDRVACLDMVKAHQLERKRRQFHSMGNLREGGGGTTVTGEMAPTLVLNFLGGFFWENSNFYKFLPTGKKFRKRGKHSWRVF</sequence>
<proteinExistence type="predicted"/>
<gene>
    <name evidence="1" type="ORF">MENTE1834_LOCUS6620</name>
</gene>